<dbReference type="InterPro" id="IPR020103">
    <property type="entry name" value="PsdUridine_synth_cat_dom_sf"/>
</dbReference>
<dbReference type="PANTHER" id="PTHR11142">
    <property type="entry name" value="PSEUDOURIDYLATE SYNTHASE"/>
    <property type="match status" value="1"/>
</dbReference>
<organism evidence="8 9">
    <name type="scientific">Candidatus Lachnoclostridium pullistercoris</name>
    <dbReference type="NCBI Taxonomy" id="2838632"/>
    <lineage>
        <taxon>Bacteria</taxon>
        <taxon>Bacillati</taxon>
        <taxon>Bacillota</taxon>
        <taxon>Clostridia</taxon>
        <taxon>Lachnospirales</taxon>
        <taxon>Lachnospiraceae</taxon>
    </lineage>
</organism>
<gene>
    <name evidence="4 8" type="primary">truA</name>
    <name evidence="8" type="ORF">IAA04_05100</name>
</gene>
<dbReference type="CDD" id="cd02570">
    <property type="entry name" value="PseudoU_synth_EcTruA"/>
    <property type="match status" value="1"/>
</dbReference>
<dbReference type="PANTHER" id="PTHR11142:SF0">
    <property type="entry name" value="TRNA PSEUDOURIDINE SYNTHASE-LIKE 1"/>
    <property type="match status" value="1"/>
</dbReference>
<feature type="domain" description="Pseudouridine synthase I TruA alpha/beta" evidence="7">
    <location>
        <begin position="143"/>
        <end position="246"/>
    </location>
</feature>
<keyword evidence="3 4" id="KW-0413">Isomerase</keyword>
<evidence type="ECO:0000256" key="3">
    <source>
        <dbReference type="ARBA" id="ARBA00023235"/>
    </source>
</evidence>
<dbReference type="Gene3D" id="3.30.70.660">
    <property type="entry name" value="Pseudouridine synthase I, catalytic domain, C-terminal subdomain"/>
    <property type="match status" value="1"/>
</dbReference>
<comment type="caution">
    <text evidence="4">Lacks conserved residue(s) required for the propagation of feature annotation.</text>
</comment>
<protein>
    <recommendedName>
        <fullName evidence="4">tRNA pseudouridine synthase A</fullName>
        <ecNumber evidence="4">5.4.99.12</ecNumber>
    </recommendedName>
    <alternativeName>
        <fullName evidence="4">tRNA pseudouridine(38-40) synthase</fullName>
    </alternativeName>
    <alternativeName>
        <fullName evidence="4">tRNA pseudouridylate synthase I</fullName>
    </alternativeName>
    <alternativeName>
        <fullName evidence="4">tRNA-uridine isomerase I</fullName>
    </alternativeName>
</protein>
<comment type="subunit">
    <text evidence="4">Homodimer.</text>
</comment>
<dbReference type="GO" id="GO:0003723">
    <property type="term" value="F:RNA binding"/>
    <property type="evidence" value="ECO:0007669"/>
    <property type="project" value="InterPro"/>
</dbReference>
<reference evidence="8" key="2">
    <citation type="submission" date="2021-04" db="EMBL/GenBank/DDBJ databases">
        <authorList>
            <person name="Gilroy R."/>
        </authorList>
    </citation>
    <scope>NUCLEOTIDE SEQUENCE</scope>
    <source>
        <strain evidence="8">CHK183-5548</strain>
    </source>
</reference>
<comment type="similarity">
    <text evidence="1 4 5">Belongs to the tRNA pseudouridine synthase TruA family.</text>
</comment>
<dbReference type="FunFam" id="3.30.70.580:FF:000001">
    <property type="entry name" value="tRNA pseudouridine synthase A"/>
    <property type="match status" value="1"/>
</dbReference>
<feature type="domain" description="Pseudouridine synthase I TruA alpha/beta" evidence="7">
    <location>
        <begin position="7"/>
        <end position="102"/>
    </location>
</feature>
<evidence type="ECO:0000256" key="2">
    <source>
        <dbReference type="ARBA" id="ARBA00022694"/>
    </source>
</evidence>
<comment type="caution">
    <text evidence="8">The sequence shown here is derived from an EMBL/GenBank/DDBJ whole genome shotgun (WGS) entry which is preliminary data.</text>
</comment>
<dbReference type="Pfam" id="PF01416">
    <property type="entry name" value="PseudoU_synth_1"/>
    <property type="match status" value="2"/>
</dbReference>
<evidence type="ECO:0000313" key="8">
    <source>
        <dbReference type="EMBL" id="HJC47410.1"/>
    </source>
</evidence>
<feature type="binding site" evidence="4">
    <location>
        <position position="110"/>
    </location>
    <ligand>
        <name>substrate</name>
    </ligand>
</feature>
<dbReference type="Proteomes" id="UP000823883">
    <property type="component" value="Unassembled WGS sequence"/>
</dbReference>
<keyword evidence="2 4" id="KW-0819">tRNA processing</keyword>
<dbReference type="InterPro" id="IPR020094">
    <property type="entry name" value="TruA/RsuA/RluB/E/F_N"/>
</dbReference>
<reference evidence="8" key="1">
    <citation type="journal article" date="2021" name="PeerJ">
        <title>Extensive microbial diversity within the chicken gut microbiome revealed by metagenomics and culture.</title>
        <authorList>
            <person name="Gilroy R."/>
            <person name="Ravi A."/>
            <person name="Getino M."/>
            <person name="Pursley I."/>
            <person name="Horton D.L."/>
            <person name="Alikhan N.F."/>
            <person name="Baker D."/>
            <person name="Gharbi K."/>
            <person name="Hall N."/>
            <person name="Watson M."/>
            <person name="Adriaenssens E.M."/>
            <person name="Foster-Nyarko E."/>
            <person name="Jarju S."/>
            <person name="Secka A."/>
            <person name="Antonio M."/>
            <person name="Oren A."/>
            <person name="Chaudhuri R.R."/>
            <person name="La Ragione R."/>
            <person name="Hildebrand F."/>
            <person name="Pallen M.J."/>
        </authorList>
    </citation>
    <scope>NUCLEOTIDE SEQUENCE</scope>
    <source>
        <strain evidence="8">CHK183-5548</strain>
    </source>
</reference>
<comment type="function">
    <text evidence="4">Formation of pseudouridine at positions 38, 39 and 40 in the anticodon stem and loop of transfer RNAs.</text>
</comment>
<feature type="active site" description="Nucleophile" evidence="4">
    <location>
        <position position="52"/>
    </location>
</feature>
<name>A0A9D2PB22_9FIRM</name>
<dbReference type="InterPro" id="IPR020095">
    <property type="entry name" value="PsdUridine_synth_TruA_C"/>
</dbReference>
<dbReference type="EC" id="5.4.99.12" evidence="4"/>
<dbReference type="HAMAP" id="MF_00171">
    <property type="entry name" value="TruA"/>
    <property type="match status" value="1"/>
</dbReference>
<evidence type="ECO:0000256" key="1">
    <source>
        <dbReference type="ARBA" id="ARBA00009375"/>
    </source>
</evidence>
<dbReference type="AlphaFoldDB" id="A0A9D2PB22"/>
<evidence type="ECO:0000256" key="4">
    <source>
        <dbReference type="HAMAP-Rule" id="MF_00171"/>
    </source>
</evidence>
<dbReference type="InterPro" id="IPR001406">
    <property type="entry name" value="PsdUridine_synth_TruA"/>
</dbReference>
<accession>A0A9D2PB22</accession>
<dbReference type="NCBIfam" id="TIGR00071">
    <property type="entry name" value="hisT_truA"/>
    <property type="match status" value="1"/>
</dbReference>
<dbReference type="Gene3D" id="3.30.70.580">
    <property type="entry name" value="Pseudouridine synthase I, catalytic domain, N-terminal subdomain"/>
    <property type="match status" value="1"/>
</dbReference>
<sequence>MKRVKLVVAYDGTNYCGWQLQPNGVTIEEVLNQALSDLLREPVSVIGASRTDSGVHSLGNVAVFDTENRMPADKICLALNQRLPEDIRVQSSEEVPLSWHPRKQNCVKTYEYRILNRRISLPTLRLYTHFCYYTLDVEKMTEAAAYLVGEHDFRSFCTLRRQDEDTVRTIYSLTVNRTPDDVIVIRVSGSGFLYNMVRIIAGTLMKVGMGACEPEEMKRILAARDRQQAGQTAPARGLTLVDMEYEKELRPEICGSNEDWEYVLDQRTVVFGGMAKLTVNRCRQEYFDSLMVRVLHHAVRNGAKGVLVKDRGNRLKPGQKYGYYTLTGEEGEEWLTARDLDGKPVPPNGFGEEKTGGKP</sequence>
<dbReference type="GO" id="GO:0160147">
    <property type="term" value="F:tRNA pseudouridine(38-40) synthase activity"/>
    <property type="evidence" value="ECO:0007669"/>
    <property type="project" value="UniProtKB-EC"/>
</dbReference>
<evidence type="ECO:0000259" key="7">
    <source>
        <dbReference type="Pfam" id="PF01416"/>
    </source>
</evidence>
<dbReference type="InterPro" id="IPR020097">
    <property type="entry name" value="PsdUridine_synth_TruA_a/b_dom"/>
</dbReference>
<evidence type="ECO:0000256" key="6">
    <source>
        <dbReference type="SAM" id="MobiDB-lite"/>
    </source>
</evidence>
<evidence type="ECO:0000313" key="9">
    <source>
        <dbReference type="Proteomes" id="UP000823883"/>
    </source>
</evidence>
<dbReference type="EMBL" id="DWWL01000032">
    <property type="protein sequence ID" value="HJC47410.1"/>
    <property type="molecule type" value="Genomic_DNA"/>
</dbReference>
<evidence type="ECO:0000256" key="5">
    <source>
        <dbReference type="RuleBase" id="RU003792"/>
    </source>
</evidence>
<comment type="catalytic activity">
    <reaction evidence="4 5">
        <text>uridine(38/39/40) in tRNA = pseudouridine(38/39/40) in tRNA</text>
        <dbReference type="Rhea" id="RHEA:22376"/>
        <dbReference type="Rhea" id="RHEA-COMP:10085"/>
        <dbReference type="Rhea" id="RHEA-COMP:10087"/>
        <dbReference type="ChEBI" id="CHEBI:65314"/>
        <dbReference type="ChEBI" id="CHEBI:65315"/>
        <dbReference type="EC" id="5.4.99.12"/>
    </reaction>
</comment>
<dbReference type="GO" id="GO:0031119">
    <property type="term" value="P:tRNA pseudouridine synthesis"/>
    <property type="evidence" value="ECO:0007669"/>
    <property type="project" value="UniProtKB-UniRule"/>
</dbReference>
<dbReference type="SUPFAM" id="SSF55120">
    <property type="entry name" value="Pseudouridine synthase"/>
    <property type="match status" value="1"/>
</dbReference>
<proteinExistence type="inferred from homology"/>
<feature type="region of interest" description="Disordered" evidence="6">
    <location>
        <begin position="337"/>
        <end position="359"/>
    </location>
</feature>